<gene>
    <name evidence="1" type="ORF">CTER_3543</name>
</gene>
<protein>
    <submittedName>
        <fullName evidence="1">Enoyl-CoA hydratase/carnithine racemase</fullName>
        <ecNumber evidence="1">4.2.1.17</ecNumber>
    </submittedName>
</protein>
<evidence type="ECO:0000313" key="2">
    <source>
        <dbReference type="Proteomes" id="UP000014155"/>
    </source>
</evidence>
<dbReference type="EC" id="4.2.1.17" evidence="1"/>
<organism evidence="1 2">
    <name type="scientific">Ruminiclostridium cellobioparum subsp. termitidis CT1112</name>
    <dbReference type="NCBI Taxonomy" id="1195236"/>
    <lineage>
        <taxon>Bacteria</taxon>
        <taxon>Bacillati</taxon>
        <taxon>Bacillota</taxon>
        <taxon>Clostridia</taxon>
        <taxon>Eubacteriales</taxon>
        <taxon>Oscillospiraceae</taxon>
        <taxon>Ruminiclostridium</taxon>
    </lineage>
</organism>
<keyword evidence="1" id="KW-0456">Lyase</keyword>
<name>S0FK15_RUMCE</name>
<dbReference type="PANTHER" id="PTHR11941:SF54">
    <property type="entry name" value="ENOYL-COA HYDRATASE, MITOCHONDRIAL"/>
    <property type="match status" value="1"/>
</dbReference>
<dbReference type="CDD" id="cd06558">
    <property type="entry name" value="crotonase-like"/>
    <property type="match status" value="1"/>
</dbReference>
<dbReference type="PATRIC" id="fig|1195236.3.peg.3765"/>
<dbReference type="SUPFAM" id="SSF52096">
    <property type="entry name" value="ClpP/crotonase"/>
    <property type="match status" value="1"/>
</dbReference>
<dbReference type="STRING" id="1195236.CTER_3543"/>
<dbReference type="eggNOG" id="COG1024">
    <property type="taxonomic scope" value="Bacteria"/>
</dbReference>
<proteinExistence type="predicted"/>
<dbReference type="Proteomes" id="UP000014155">
    <property type="component" value="Unassembled WGS sequence"/>
</dbReference>
<dbReference type="Pfam" id="PF00378">
    <property type="entry name" value="ECH_1"/>
    <property type="match status" value="1"/>
</dbReference>
<evidence type="ECO:0000313" key="1">
    <source>
        <dbReference type="EMBL" id="EMS70656.1"/>
    </source>
</evidence>
<dbReference type="InterPro" id="IPR001753">
    <property type="entry name" value="Enoyl-CoA_hydra/iso"/>
</dbReference>
<accession>S0FK15</accession>
<dbReference type="GO" id="GO:0006635">
    <property type="term" value="P:fatty acid beta-oxidation"/>
    <property type="evidence" value="ECO:0007669"/>
    <property type="project" value="TreeGrafter"/>
</dbReference>
<dbReference type="EMBL" id="AORV01000049">
    <property type="protein sequence ID" value="EMS70656.1"/>
    <property type="molecule type" value="Genomic_DNA"/>
</dbReference>
<dbReference type="RefSeq" id="WP_004627894.1">
    <property type="nucleotide sequence ID" value="NZ_AORV01000049.1"/>
</dbReference>
<dbReference type="AlphaFoldDB" id="S0FK15"/>
<dbReference type="InterPro" id="IPR029045">
    <property type="entry name" value="ClpP/crotonase-like_dom_sf"/>
</dbReference>
<dbReference type="Gene3D" id="3.90.226.10">
    <property type="entry name" value="2-enoyl-CoA Hydratase, Chain A, domain 1"/>
    <property type="match status" value="1"/>
</dbReference>
<sequence length="284" mass="33022">MAEKLSSWFDRVESSQFEAYSEKYKEIMLMTRRNGILEVRLHTGDGPLKFSWKVHSMWSQAWIDIGRDPENEVMILTGTGDRWLDADPEVWKRPFREWTPDDKLKMYHESLRLLENMIFNIDIPTIAAINGPGTHCEIGTLCDITICTKDADFFDPHFMGGTPPGDGMLLTLQNTIGIKRASYYAYTGRKIDGRTALELGIVNEILPREKLLSRAWELAEMMMERPRAARELTHSIISRPWKQALVNDQGFHLAHQMYHMSNDEDTGFLERLMKNRERFQAKHE</sequence>
<keyword evidence="2" id="KW-1185">Reference proteome</keyword>
<dbReference type="GO" id="GO:0004300">
    <property type="term" value="F:enoyl-CoA hydratase activity"/>
    <property type="evidence" value="ECO:0007669"/>
    <property type="project" value="UniProtKB-EC"/>
</dbReference>
<reference evidence="1 2" key="1">
    <citation type="journal article" date="2013" name="Genome Announc.">
        <title>Draft Genome Sequence of the Cellulolytic, Mesophilic, Anaerobic Bacterium Clostridium termitidis Strain CT1112 (DSM 5398).</title>
        <authorList>
            <person name="Lal S."/>
            <person name="Ramachandran U."/>
            <person name="Zhang X."/>
            <person name="Munir R."/>
            <person name="Sparling R."/>
            <person name="Levin D.B."/>
        </authorList>
    </citation>
    <scope>NUCLEOTIDE SEQUENCE [LARGE SCALE GENOMIC DNA]</scope>
    <source>
        <strain evidence="1 2">CT1112</strain>
    </source>
</reference>
<dbReference type="PANTHER" id="PTHR11941">
    <property type="entry name" value="ENOYL-COA HYDRATASE-RELATED"/>
    <property type="match status" value="1"/>
</dbReference>
<comment type="caution">
    <text evidence="1">The sequence shown here is derived from an EMBL/GenBank/DDBJ whole genome shotgun (WGS) entry which is preliminary data.</text>
</comment>